<comment type="similarity">
    <text evidence="1 3">Belongs to the GMC oxidoreductase family.</text>
</comment>
<feature type="signal peptide" evidence="5">
    <location>
        <begin position="1"/>
        <end position="24"/>
    </location>
</feature>
<dbReference type="GO" id="GO:0006520">
    <property type="term" value="P:amino acid metabolic process"/>
    <property type="evidence" value="ECO:0007669"/>
    <property type="project" value="UniProtKB-ARBA"/>
</dbReference>
<evidence type="ECO:0000259" key="6">
    <source>
        <dbReference type="PROSITE" id="PS51164"/>
    </source>
</evidence>
<comment type="caution">
    <text evidence="7">The sequence shown here is derived from an EMBL/GenBank/DDBJ whole genome shotgun (WGS) entry which is preliminary data.</text>
</comment>
<proteinExistence type="inferred from homology"/>
<dbReference type="InterPro" id="IPR007867">
    <property type="entry name" value="GMC_OxRtase_C"/>
</dbReference>
<dbReference type="CDD" id="cd09630">
    <property type="entry name" value="CDH_like_cytochrome"/>
    <property type="match status" value="1"/>
</dbReference>
<dbReference type="InterPro" id="IPR000254">
    <property type="entry name" value="CBD"/>
</dbReference>
<dbReference type="InterPro" id="IPR045865">
    <property type="entry name" value="ACT-like_dom_sf"/>
</dbReference>
<keyword evidence="2 5" id="KW-0732">Signal</keyword>
<dbReference type="EMBL" id="JABCIY010000155">
    <property type="protein sequence ID" value="KAF7191823.1"/>
    <property type="molecule type" value="Genomic_DNA"/>
</dbReference>
<dbReference type="PANTHER" id="PTHR47190:SF2">
    <property type="entry name" value="CELLOBIOSE DEHYDROGENASE (AFU_ORTHOLOGUE AFUA_2G17620)"/>
    <property type="match status" value="1"/>
</dbReference>
<dbReference type="GO" id="GO:0030248">
    <property type="term" value="F:cellulose binding"/>
    <property type="evidence" value="ECO:0007669"/>
    <property type="project" value="InterPro"/>
</dbReference>
<dbReference type="InterPro" id="IPR053208">
    <property type="entry name" value="GMC_Oxidoreductase_CD"/>
</dbReference>
<evidence type="ECO:0000313" key="7">
    <source>
        <dbReference type="EMBL" id="KAF7191823.1"/>
    </source>
</evidence>
<dbReference type="SUPFAM" id="SSF51905">
    <property type="entry name" value="FAD/NAD(P)-binding domain"/>
    <property type="match status" value="1"/>
</dbReference>
<keyword evidence="3" id="KW-0285">Flavoprotein</keyword>
<feature type="chain" id="PRO_5034979498" evidence="5">
    <location>
        <begin position="25"/>
        <end position="1234"/>
    </location>
</feature>
<evidence type="ECO:0000256" key="5">
    <source>
        <dbReference type="SAM" id="SignalP"/>
    </source>
</evidence>
<dbReference type="Pfam" id="PF16010">
    <property type="entry name" value="CDH-cyt"/>
    <property type="match status" value="1"/>
</dbReference>
<gene>
    <name evidence="7" type="ORF">HII31_06868</name>
</gene>
<dbReference type="Pfam" id="PF00734">
    <property type="entry name" value="CBM_1"/>
    <property type="match status" value="1"/>
</dbReference>
<dbReference type="Pfam" id="PF13840">
    <property type="entry name" value="ACT_7"/>
    <property type="match status" value="1"/>
</dbReference>
<dbReference type="Gene3D" id="3.30.2130.10">
    <property type="entry name" value="VC0802-like"/>
    <property type="match status" value="2"/>
</dbReference>
<dbReference type="InterPro" id="IPR035971">
    <property type="entry name" value="CBD_sf"/>
</dbReference>
<dbReference type="GO" id="GO:0016614">
    <property type="term" value="F:oxidoreductase activity, acting on CH-OH group of donors"/>
    <property type="evidence" value="ECO:0007669"/>
    <property type="project" value="InterPro"/>
</dbReference>
<dbReference type="PANTHER" id="PTHR47190">
    <property type="entry name" value="DEHYDROGENASE, PUTATIVE-RELATED"/>
    <property type="match status" value="1"/>
</dbReference>
<evidence type="ECO:0000256" key="1">
    <source>
        <dbReference type="ARBA" id="ARBA00010790"/>
    </source>
</evidence>
<evidence type="ECO:0000256" key="4">
    <source>
        <dbReference type="SAM" id="MobiDB-lite"/>
    </source>
</evidence>
<dbReference type="GO" id="GO:0050660">
    <property type="term" value="F:flavin adenine dinucleotide binding"/>
    <property type="evidence" value="ECO:0007669"/>
    <property type="project" value="InterPro"/>
</dbReference>
<dbReference type="PROSITE" id="PS51164">
    <property type="entry name" value="CBM1_2"/>
    <property type="match status" value="1"/>
</dbReference>
<dbReference type="GO" id="GO:0005576">
    <property type="term" value="C:extracellular region"/>
    <property type="evidence" value="ECO:0007669"/>
    <property type="project" value="InterPro"/>
</dbReference>
<name>A0A8H6RIQ0_9PEZI</name>
<dbReference type="InterPro" id="IPR015920">
    <property type="entry name" value="Cellobiose_DH-like_cyt"/>
</dbReference>
<accession>A0A8H6RIQ0</accession>
<dbReference type="SUPFAM" id="SSF54373">
    <property type="entry name" value="FAD-linked reductases, C-terminal domain"/>
    <property type="match status" value="1"/>
</dbReference>
<dbReference type="Gene3D" id="2.60.40.1210">
    <property type="entry name" value="Cellobiose dehydrogenase, cytochrome domain"/>
    <property type="match status" value="1"/>
</dbReference>
<evidence type="ECO:0000256" key="2">
    <source>
        <dbReference type="ARBA" id="ARBA00022729"/>
    </source>
</evidence>
<dbReference type="Gene3D" id="3.30.410.10">
    <property type="entry name" value="Cholesterol Oxidase, domain 2"/>
    <property type="match status" value="1"/>
</dbReference>
<evidence type="ECO:0000256" key="3">
    <source>
        <dbReference type="RuleBase" id="RU003968"/>
    </source>
</evidence>
<dbReference type="Proteomes" id="UP000660729">
    <property type="component" value="Unassembled WGS sequence"/>
</dbReference>
<dbReference type="InterPro" id="IPR036188">
    <property type="entry name" value="FAD/NAD-bd_sf"/>
</dbReference>
<keyword evidence="8" id="KW-1185">Reference proteome</keyword>
<feature type="domain" description="CBM1" evidence="6">
    <location>
        <begin position="790"/>
        <end position="826"/>
    </location>
</feature>
<dbReference type="OrthoDB" id="413885at2759"/>
<sequence>MTHARSLLLIQKVASSFLASTALAQTFSAFTDDNGIAFWQNTWSTGIGDGNAQFGMALPPANASDYTDEYIGRLVATIPEGGTWMGLTHTSGMTNSLILLTWINGEEVMSSFRYASGYVEPDVYTGNASLSVISSFVNETHYGLTYRCKECWRWEQDGASSAQVPKTTSAAAQLMGWAQATQAPTNPEQTDAGIVQHASADIFTWDYIVVGSGAGGIPVADKLSESGATVLLIEKGPPSSGRWGGTMRPTWLEGSNLTRFDVPGLDNEIWVDSAGIACTDVGVMAGCVVGGGTAVNAGLWWKANPSDYDVDFPEGWKSSDMEAAIERTFERVPFTACPSMDDMIYQPEGYNVVAGALAASGWDNVTADLVPAQKNFTFSRPNHMFSNGERGGPMATYLVSASERENFKLITNTSVSRVVRDGSTASGVEVEAFLDGGLCGTIKANNIVLSAGAFGTPKILFRSGIGPQDQLEIVQSAESSSMIDSAQWINLPVGEGLNDHTSTDIVVTHPNVTTYDFYAAYDDPIQSDVDKYLDSRSGILAQSAPNLVANFWQEVEGADGVTRQLQYTARVETSHDVISDSAVSITQYLGRGQTGRGKATINKGLNMAVSEVPYLQDEYDLAAVKAGLQSLISALGADPSIIIQYPSSNQTLDDFLANYPVTTSARTANHWMGTCKIGTDSGLENGTAVVDLNTKVYGMDNLFVVDASIFPGMTSTNPSALIVNVAEHASEKILALGGGSSKGNSTTTASFSFPTASANSSSPIGSGTTGFSLSGTAAATGSAAPGATAGLASINQQCGGLGFTGLKGCEAGLECRQWNQYYYQLLPVSMGQPIAESSTLLNAQIGFLKTHLALIHLPPSAFPLFIQPILSLLLHNGLRDEDGAIIPPSRPWNFWHPFVNVSITPNECSIVCPREQAEELFAPLIGDLSPALQKSVSISDEDFSVITIGGEGLDAGQRVLDLTSPLALAGIPIFFITSYYSDFILVPLSMRPKVIHALEERGFVFEADSEDGEAGHMTNPASPLLHQRHPSSSSSSDGFGFGFMPVATTPPPTTISDLQTKTFKTLARNKISPHVDTSIELVTCAGIKDSTPNASEANFTEGKLQLGIAKCLTCYPPPRFFSITLTDNESASLTMERRLLAHFPDEGEDLLLGTESPEQIPITLDLRDLPLESTGIVCGVSSRLTDGMKGRIGREMFNMSYLSTSRAGHVIVYEDELEDAMEALRGAQQNGLAN</sequence>
<dbReference type="Gene3D" id="3.50.50.60">
    <property type="entry name" value="FAD/NAD(P)-binding domain"/>
    <property type="match status" value="1"/>
</dbReference>
<dbReference type="GO" id="GO:0005975">
    <property type="term" value="P:carbohydrate metabolic process"/>
    <property type="evidence" value="ECO:0007669"/>
    <property type="project" value="InterPro"/>
</dbReference>
<dbReference type="SUPFAM" id="SSF55021">
    <property type="entry name" value="ACT-like"/>
    <property type="match status" value="1"/>
</dbReference>
<dbReference type="PROSITE" id="PS00624">
    <property type="entry name" value="GMC_OXRED_2"/>
    <property type="match status" value="1"/>
</dbReference>
<keyword evidence="3" id="KW-0274">FAD</keyword>
<dbReference type="SMART" id="SM00236">
    <property type="entry name" value="fCBD"/>
    <property type="match status" value="1"/>
</dbReference>
<organism evidence="7 8">
    <name type="scientific">Pseudocercospora fuligena</name>
    <dbReference type="NCBI Taxonomy" id="685502"/>
    <lineage>
        <taxon>Eukaryota</taxon>
        <taxon>Fungi</taxon>
        <taxon>Dikarya</taxon>
        <taxon>Ascomycota</taxon>
        <taxon>Pezizomycotina</taxon>
        <taxon>Dothideomycetes</taxon>
        <taxon>Dothideomycetidae</taxon>
        <taxon>Mycosphaerellales</taxon>
        <taxon>Mycosphaerellaceae</taxon>
        <taxon>Pseudocercospora</taxon>
    </lineage>
</organism>
<protein>
    <submittedName>
        <fullName evidence="7">Cellobiose dehydrogenase</fullName>
    </submittedName>
</protein>
<dbReference type="Pfam" id="PF05199">
    <property type="entry name" value="GMC_oxred_C"/>
    <property type="match status" value="1"/>
</dbReference>
<feature type="region of interest" description="Disordered" evidence="4">
    <location>
        <begin position="1009"/>
        <end position="1034"/>
    </location>
</feature>
<reference evidence="7" key="1">
    <citation type="submission" date="2020-04" db="EMBL/GenBank/DDBJ databases">
        <title>Draft genome resource of the tomato pathogen Pseudocercospora fuligena.</title>
        <authorList>
            <person name="Zaccaron A."/>
        </authorList>
    </citation>
    <scope>NUCLEOTIDE SEQUENCE</scope>
    <source>
        <strain evidence="7">PF001</strain>
    </source>
</reference>
<dbReference type="PROSITE" id="PS00623">
    <property type="entry name" value="GMC_OXRED_1"/>
    <property type="match status" value="1"/>
</dbReference>
<dbReference type="SUPFAM" id="SSF49344">
    <property type="entry name" value="CBD9-like"/>
    <property type="match status" value="1"/>
</dbReference>
<dbReference type="AlphaFoldDB" id="A0A8H6RIQ0"/>
<dbReference type="Pfam" id="PF00732">
    <property type="entry name" value="GMC_oxred_N"/>
    <property type="match status" value="1"/>
</dbReference>
<dbReference type="InterPro" id="IPR000172">
    <property type="entry name" value="GMC_OxRdtase_N"/>
</dbReference>
<dbReference type="SUPFAM" id="SSF57180">
    <property type="entry name" value="Cellulose-binding domain"/>
    <property type="match status" value="1"/>
</dbReference>
<dbReference type="InterPro" id="IPR027795">
    <property type="entry name" value="CASTOR_ACT_dom"/>
</dbReference>
<dbReference type="GO" id="GO:0046394">
    <property type="term" value="P:carboxylic acid biosynthetic process"/>
    <property type="evidence" value="ECO:0007669"/>
    <property type="project" value="UniProtKB-ARBA"/>
</dbReference>
<evidence type="ECO:0000313" key="8">
    <source>
        <dbReference type="Proteomes" id="UP000660729"/>
    </source>
</evidence>